<evidence type="ECO:0000313" key="2">
    <source>
        <dbReference type="EMBL" id="ELK34040.1"/>
    </source>
</evidence>
<evidence type="ECO:0000313" key="3">
    <source>
        <dbReference type="Proteomes" id="UP000010556"/>
    </source>
</evidence>
<name>L5M6Z5_MYODS</name>
<dbReference type="Proteomes" id="UP000010556">
    <property type="component" value="Unassembled WGS sequence"/>
</dbReference>
<dbReference type="AlphaFoldDB" id="L5M6Z5"/>
<sequence>MAAGSQAAENRRLGYPSDEEAKVPCLQLRGLGNGGADRPPGRDQQSRKASKPRYQRTREASGGISRA</sequence>
<keyword evidence="3" id="KW-1185">Reference proteome</keyword>
<protein>
    <submittedName>
        <fullName evidence="2">Uncharacterized protein</fullName>
    </submittedName>
</protein>
<reference evidence="3" key="1">
    <citation type="journal article" date="2013" name="Science">
        <title>Comparative analysis of bat genomes provides insight into the evolution of flight and immunity.</title>
        <authorList>
            <person name="Zhang G."/>
            <person name="Cowled C."/>
            <person name="Shi Z."/>
            <person name="Huang Z."/>
            <person name="Bishop-Lilly K.A."/>
            <person name="Fang X."/>
            <person name="Wynne J.W."/>
            <person name="Xiong Z."/>
            <person name="Baker M.L."/>
            <person name="Zhao W."/>
            <person name="Tachedjian M."/>
            <person name="Zhu Y."/>
            <person name="Zhou P."/>
            <person name="Jiang X."/>
            <person name="Ng J."/>
            <person name="Yang L."/>
            <person name="Wu L."/>
            <person name="Xiao J."/>
            <person name="Feng Y."/>
            <person name="Chen Y."/>
            <person name="Sun X."/>
            <person name="Zhang Y."/>
            <person name="Marsh G.A."/>
            <person name="Crameri G."/>
            <person name="Broder C.C."/>
            <person name="Frey K.G."/>
            <person name="Wang L.F."/>
            <person name="Wang J."/>
        </authorList>
    </citation>
    <scope>NUCLEOTIDE SEQUENCE [LARGE SCALE GENOMIC DNA]</scope>
</reference>
<feature type="region of interest" description="Disordered" evidence="1">
    <location>
        <begin position="1"/>
        <end position="67"/>
    </location>
</feature>
<accession>L5M6Z5</accession>
<proteinExistence type="predicted"/>
<evidence type="ECO:0000256" key="1">
    <source>
        <dbReference type="SAM" id="MobiDB-lite"/>
    </source>
</evidence>
<dbReference type="EMBL" id="KB103501">
    <property type="protein sequence ID" value="ELK34040.1"/>
    <property type="molecule type" value="Genomic_DNA"/>
</dbReference>
<organism evidence="2 3">
    <name type="scientific">Myotis davidii</name>
    <name type="common">David's myotis</name>
    <dbReference type="NCBI Taxonomy" id="225400"/>
    <lineage>
        <taxon>Eukaryota</taxon>
        <taxon>Metazoa</taxon>
        <taxon>Chordata</taxon>
        <taxon>Craniata</taxon>
        <taxon>Vertebrata</taxon>
        <taxon>Euteleostomi</taxon>
        <taxon>Mammalia</taxon>
        <taxon>Eutheria</taxon>
        <taxon>Laurasiatheria</taxon>
        <taxon>Chiroptera</taxon>
        <taxon>Yangochiroptera</taxon>
        <taxon>Vespertilionidae</taxon>
        <taxon>Myotis</taxon>
    </lineage>
</organism>
<gene>
    <name evidence="2" type="ORF">MDA_GLEAN10008920</name>
</gene>